<sequence>MPPESNLYVVPSAAPSSSNNTMDTVRVVLEKFGKKVNVAAKKTEDFARDFWQHLKTGPSIADAAMGRIAQITKVVIPLHQIRSVNPTASKAKLGEKYTQVVSIDNHEFWFMGLVNYDSAVKNLQEAVQDARI</sequence>
<comment type="similarity">
    <text evidence="1">Belongs to the GEM family.</text>
</comment>
<dbReference type="AlphaFoldDB" id="A0A4S8IM58"/>
<keyword evidence="4" id="KW-1185">Reference proteome</keyword>
<organism evidence="3 4">
    <name type="scientific">Musa balbisiana</name>
    <name type="common">Banana</name>
    <dbReference type="NCBI Taxonomy" id="52838"/>
    <lineage>
        <taxon>Eukaryota</taxon>
        <taxon>Viridiplantae</taxon>
        <taxon>Streptophyta</taxon>
        <taxon>Embryophyta</taxon>
        <taxon>Tracheophyta</taxon>
        <taxon>Spermatophyta</taxon>
        <taxon>Magnoliopsida</taxon>
        <taxon>Liliopsida</taxon>
        <taxon>Zingiberales</taxon>
        <taxon>Musaceae</taxon>
        <taxon>Musa</taxon>
    </lineage>
</organism>
<feature type="domain" description="GRAM" evidence="2">
    <location>
        <begin position="72"/>
        <end position="130"/>
    </location>
</feature>
<dbReference type="EMBL" id="PYDT01000009">
    <property type="protein sequence ID" value="THU49570.1"/>
    <property type="molecule type" value="Genomic_DNA"/>
</dbReference>
<protein>
    <recommendedName>
        <fullName evidence="2">GRAM domain-containing protein</fullName>
    </recommendedName>
</protein>
<evidence type="ECO:0000313" key="3">
    <source>
        <dbReference type="EMBL" id="THU49570.1"/>
    </source>
</evidence>
<dbReference type="STRING" id="52838.A0A4S8IM58"/>
<dbReference type="Gene3D" id="2.30.29.30">
    <property type="entry name" value="Pleckstrin-homology domain (PH domain)/Phosphotyrosine-binding domain (PTB)"/>
    <property type="match status" value="1"/>
</dbReference>
<evidence type="ECO:0000313" key="4">
    <source>
        <dbReference type="Proteomes" id="UP000317650"/>
    </source>
</evidence>
<reference evidence="3 4" key="1">
    <citation type="journal article" date="2019" name="Nat. Plants">
        <title>Genome sequencing of Musa balbisiana reveals subgenome evolution and function divergence in polyploid bananas.</title>
        <authorList>
            <person name="Yao X."/>
        </authorList>
    </citation>
    <scope>NUCLEOTIDE SEQUENCE [LARGE SCALE GENOMIC DNA]</scope>
    <source>
        <strain evidence="4">cv. DH-PKW</strain>
        <tissue evidence="3">Leaves</tissue>
    </source>
</reference>
<gene>
    <name evidence="3" type="ORF">C4D60_Mb06t10930</name>
</gene>
<comment type="caution">
    <text evidence="3">The sequence shown here is derived from an EMBL/GenBank/DDBJ whole genome shotgun (WGS) entry which is preliminary data.</text>
</comment>
<dbReference type="Pfam" id="PF02893">
    <property type="entry name" value="GRAM"/>
    <property type="match status" value="1"/>
</dbReference>
<proteinExistence type="inferred from homology"/>
<dbReference type="InterPro" id="IPR037848">
    <property type="entry name" value="GEM-like"/>
</dbReference>
<evidence type="ECO:0000256" key="1">
    <source>
        <dbReference type="ARBA" id="ARBA00009414"/>
    </source>
</evidence>
<dbReference type="InterPro" id="IPR011993">
    <property type="entry name" value="PH-like_dom_sf"/>
</dbReference>
<dbReference type="InterPro" id="IPR004182">
    <property type="entry name" value="GRAM"/>
</dbReference>
<evidence type="ECO:0000259" key="2">
    <source>
        <dbReference type="Pfam" id="PF02893"/>
    </source>
</evidence>
<dbReference type="Proteomes" id="UP000317650">
    <property type="component" value="Chromosome 6"/>
</dbReference>
<name>A0A4S8IM58_MUSBA</name>
<accession>A0A4S8IM58</accession>
<dbReference type="PANTHER" id="PTHR31969">
    <property type="entry name" value="GEM-LIKE PROTEIN 2"/>
    <property type="match status" value="1"/>
</dbReference>